<feature type="domain" description="Major facilitator superfamily (MFS) profile" evidence="6">
    <location>
        <begin position="15"/>
        <end position="423"/>
    </location>
</feature>
<gene>
    <name evidence="7" type="ORF">GCM10009627_15760</name>
</gene>
<feature type="transmembrane region" description="Helical" evidence="5">
    <location>
        <begin position="243"/>
        <end position="266"/>
    </location>
</feature>
<evidence type="ECO:0000313" key="7">
    <source>
        <dbReference type="EMBL" id="GAA1493230.1"/>
    </source>
</evidence>
<dbReference type="PANTHER" id="PTHR23523:SF2">
    <property type="entry name" value="2-NITROIMIDAZOLE TRANSPORTER"/>
    <property type="match status" value="1"/>
</dbReference>
<proteinExistence type="predicted"/>
<sequence length="423" mass="43469">MTTGMVRSGLRGAAWLLPAAIVLVALNFRGPIVAPAPVIGDVRADLGMTATVAGLLTTIPVLCFALATPFASWVIARFTAERAVSLSLVIVLVGTVVRSIPHEAALLIGTAVIGIGITIGNVVVPVVIRRDTSPERVGLVTGVYTSALNVGSMITSLGTAPIAAAWGWPVAIAVWGVLALIAAAAWTYTVGAGPAWRGTDHDSEPLPVTGPIDQVLDTGSVRTVAPRGDAAVVETLPHPAKRWVTWGLMLAFGGQAFSYYALTAWIPTLLHDEIGFDTASSGASSSVFQILAVVGALGVPVLASRFRPRAIIVLVAFFWLAMPLGLLAAPQLWLLWSVLGGAAQGGGITIIFIVIVRLVSNDDDARRMSAFVQGGGYLLGSAGPLVAGALHGATSGWTAPLLTVLVAVLLLGVVGSVSARKVG</sequence>
<comment type="subcellular location">
    <subcellularLocation>
        <location evidence="1">Cell membrane</location>
        <topology evidence="1">Multi-pass membrane protein</topology>
    </subcellularLocation>
</comment>
<feature type="transmembrane region" description="Helical" evidence="5">
    <location>
        <begin position="52"/>
        <end position="76"/>
    </location>
</feature>
<dbReference type="EMBL" id="BAAAJX010000005">
    <property type="protein sequence ID" value="GAA1493230.1"/>
    <property type="molecule type" value="Genomic_DNA"/>
</dbReference>
<feature type="transmembrane region" description="Helical" evidence="5">
    <location>
        <begin position="83"/>
        <end position="100"/>
    </location>
</feature>
<evidence type="ECO:0000256" key="2">
    <source>
        <dbReference type="ARBA" id="ARBA00022692"/>
    </source>
</evidence>
<dbReference type="InterPro" id="IPR020846">
    <property type="entry name" value="MFS_dom"/>
</dbReference>
<keyword evidence="3 5" id="KW-1133">Transmembrane helix</keyword>
<organism evidence="7 8">
    <name type="scientific">Curtobacterium herbarum</name>
    <dbReference type="NCBI Taxonomy" id="150122"/>
    <lineage>
        <taxon>Bacteria</taxon>
        <taxon>Bacillati</taxon>
        <taxon>Actinomycetota</taxon>
        <taxon>Actinomycetes</taxon>
        <taxon>Micrococcales</taxon>
        <taxon>Microbacteriaceae</taxon>
        <taxon>Curtobacterium</taxon>
    </lineage>
</organism>
<accession>A0ABP4K2Y8</accession>
<dbReference type="RefSeq" id="WP_204610476.1">
    <property type="nucleotide sequence ID" value="NZ_BAAAJX010000005.1"/>
</dbReference>
<keyword evidence="4 5" id="KW-0472">Membrane</keyword>
<keyword evidence="8" id="KW-1185">Reference proteome</keyword>
<name>A0ABP4K2Y8_9MICO</name>
<feature type="transmembrane region" description="Helical" evidence="5">
    <location>
        <begin position="286"/>
        <end position="303"/>
    </location>
</feature>
<feature type="transmembrane region" description="Helical" evidence="5">
    <location>
        <begin position="106"/>
        <end position="127"/>
    </location>
</feature>
<feature type="transmembrane region" description="Helical" evidence="5">
    <location>
        <begin position="310"/>
        <end position="329"/>
    </location>
</feature>
<evidence type="ECO:0000256" key="4">
    <source>
        <dbReference type="ARBA" id="ARBA00023136"/>
    </source>
</evidence>
<dbReference type="Gene3D" id="1.20.1250.20">
    <property type="entry name" value="MFS general substrate transporter like domains"/>
    <property type="match status" value="2"/>
</dbReference>
<dbReference type="InterPro" id="IPR011701">
    <property type="entry name" value="MFS"/>
</dbReference>
<feature type="transmembrane region" description="Helical" evidence="5">
    <location>
        <begin position="371"/>
        <end position="391"/>
    </location>
</feature>
<feature type="transmembrane region" description="Helical" evidence="5">
    <location>
        <begin position="335"/>
        <end position="359"/>
    </location>
</feature>
<comment type="caution">
    <text evidence="7">The sequence shown here is derived from an EMBL/GenBank/DDBJ whole genome shotgun (WGS) entry which is preliminary data.</text>
</comment>
<feature type="transmembrane region" description="Helical" evidence="5">
    <location>
        <begin position="12"/>
        <end position="32"/>
    </location>
</feature>
<protein>
    <submittedName>
        <fullName evidence="7">MFS transporter</fullName>
    </submittedName>
</protein>
<evidence type="ECO:0000256" key="1">
    <source>
        <dbReference type="ARBA" id="ARBA00004651"/>
    </source>
</evidence>
<feature type="transmembrane region" description="Helical" evidence="5">
    <location>
        <begin position="166"/>
        <end position="188"/>
    </location>
</feature>
<dbReference type="Proteomes" id="UP001501742">
    <property type="component" value="Unassembled WGS sequence"/>
</dbReference>
<evidence type="ECO:0000259" key="6">
    <source>
        <dbReference type="PROSITE" id="PS50850"/>
    </source>
</evidence>
<dbReference type="InterPro" id="IPR036259">
    <property type="entry name" value="MFS_trans_sf"/>
</dbReference>
<dbReference type="PANTHER" id="PTHR23523">
    <property type="match status" value="1"/>
</dbReference>
<reference evidence="8" key="1">
    <citation type="journal article" date="2019" name="Int. J. Syst. Evol. Microbiol.">
        <title>The Global Catalogue of Microorganisms (GCM) 10K type strain sequencing project: providing services to taxonomists for standard genome sequencing and annotation.</title>
        <authorList>
            <consortium name="The Broad Institute Genomics Platform"/>
            <consortium name="The Broad Institute Genome Sequencing Center for Infectious Disease"/>
            <person name="Wu L."/>
            <person name="Ma J."/>
        </authorList>
    </citation>
    <scope>NUCLEOTIDE SEQUENCE [LARGE SCALE GENOMIC DNA]</scope>
    <source>
        <strain evidence="8">JCM 12140</strain>
    </source>
</reference>
<dbReference type="PROSITE" id="PS50850">
    <property type="entry name" value="MFS"/>
    <property type="match status" value="1"/>
</dbReference>
<keyword evidence="2 5" id="KW-0812">Transmembrane</keyword>
<dbReference type="InterPro" id="IPR052524">
    <property type="entry name" value="MFS_Cyanate_Porter"/>
</dbReference>
<evidence type="ECO:0000313" key="8">
    <source>
        <dbReference type="Proteomes" id="UP001501742"/>
    </source>
</evidence>
<feature type="transmembrane region" description="Helical" evidence="5">
    <location>
        <begin position="397"/>
        <end position="419"/>
    </location>
</feature>
<dbReference type="SUPFAM" id="SSF103473">
    <property type="entry name" value="MFS general substrate transporter"/>
    <property type="match status" value="1"/>
</dbReference>
<feature type="transmembrane region" description="Helical" evidence="5">
    <location>
        <begin position="139"/>
        <end position="160"/>
    </location>
</feature>
<dbReference type="Pfam" id="PF07690">
    <property type="entry name" value="MFS_1"/>
    <property type="match status" value="1"/>
</dbReference>
<evidence type="ECO:0000256" key="5">
    <source>
        <dbReference type="SAM" id="Phobius"/>
    </source>
</evidence>
<evidence type="ECO:0000256" key="3">
    <source>
        <dbReference type="ARBA" id="ARBA00022989"/>
    </source>
</evidence>